<name>A0A9N8KIY1_9PEZI</name>
<organism evidence="2 3">
    <name type="scientific">Aureobasidium uvarum</name>
    <dbReference type="NCBI Taxonomy" id="2773716"/>
    <lineage>
        <taxon>Eukaryota</taxon>
        <taxon>Fungi</taxon>
        <taxon>Dikarya</taxon>
        <taxon>Ascomycota</taxon>
        <taxon>Pezizomycotina</taxon>
        <taxon>Dothideomycetes</taxon>
        <taxon>Dothideomycetidae</taxon>
        <taxon>Dothideales</taxon>
        <taxon>Saccotheciaceae</taxon>
        <taxon>Aureobasidium</taxon>
    </lineage>
</organism>
<accession>A0A9N8KIY1</accession>
<comment type="caution">
    <text evidence="2">The sequence shown here is derived from an EMBL/GenBank/DDBJ whole genome shotgun (WGS) entry which is preliminary data.</text>
</comment>
<gene>
    <name evidence="2" type="ORF">AWRI4620_LOCUS7071</name>
</gene>
<protein>
    <submittedName>
        <fullName evidence="2">Uncharacterized protein</fullName>
    </submittedName>
</protein>
<evidence type="ECO:0000313" key="3">
    <source>
        <dbReference type="Proteomes" id="UP000745764"/>
    </source>
</evidence>
<feature type="region of interest" description="Disordered" evidence="1">
    <location>
        <begin position="138"/>
        <end position="164"/>
    </location>
</feature>
<feature type="compositionally biased region" description="Basic and acidic residues" evidence="1">
    <location>
        <begin position="148"/>
        <end position="164"/>
    </location>
</feature>
<evidence type="ECO:0000313" key="2">
    <source>
        <dbReference type="EMBL" id="CAD0112816.1"/>
    </source>
</evidence>
<feature type="non-terminal residue" evidence="2">
    <location>
        <position position="164"/>
    </location>
</feature>
<proteinExistence type="predicted"/>
<sequence length="164" mass="18498">MPSPDLNHAITHTTLSRLQSLVRRLCDASPTARALVEQELLASSSATNVIDLTSEEPQQTIQQIVSTDSAKRQRYAMCEHCKEEFDVTDNAEDSWSLEIDWDGDFWADHDEDCHGTIDLDLADESPEGFEWTCCKGDGDAEGCTTGPHKVDERYKPEEVKRRRV</sequence>
<dbReference type="PANTHER" id="PTHR38167">
    <property type="entry name" value="C2H2-TYPE DOMAIN-CONTAINING PROTEIN"/>
    <property type="match status" value="1"/>
</dbReference>
<dbReference type="EMBL" id="CAINUL010000015">
    <property type="protein sequence ID" value="CAD0112816.1"/>
    <property type="molecule type" value="Genomic_DNA"/>
</dbReference>
<dbReference type="PANTHER" id="PTHR38167:SF1">
    <property type="entry name" value="C2H2-TYPE DOMAIN-CONTAINING PROTEIN"/>
    <property type="match status" value="1"/>
</dbReference>
<evidence type="ECO:0000256" key="1">
    <source>
        <dbReference type="SAM" id="MobiDB-lite"/>
    </source>
</evidence>
<dbReference type="OrthoDB" id="5422613at2759"/>
<reference evidence="2" key="1">
    <citation type="submission" date="2020-06" db="EMBL/GenBank/DDBJ databases">
        <authorList>
            <person name="Onetto C."/>
        </authorList>
    </citation>
    <scope>NUCLEOTIDE SEQUENCE</scope>
</reference>
<keyword evidence="3" id="KW-1185">Reference proteome</keyword>
<dbReference type="AlphaFoldDB" id="A0A9N8KIY1"/>
<dbReference type="Proteomes" id="UP000745764">
    <property type="component" value="Unassembled WGS sequence"/>
</dbReference>